<reference evidence="1 2" key="1">
    <citation type="submission" date="2018-09" db="EMBL/GenBank/DDBJ databases">
        <title>Zymobacter palmae IAM14233 (=T109) whole genome analysis.</title>
        <authorList>
            <person name="Yanase H."/>
        </authorList>
    </citation>
    <scope>NUCLEOTIDE SEQUENCE [LARGE SCALE GENOMIC DNA]</scope>
    <source>
        <strain evidence="1 2">IAM14233</strain>
    </source>
</reference>
<accession>A0A348HFN9</accession>
<dbReference type="STRING" id="1123510.GCA_000620025_00864"/>
<sequence>MRPMDMLNDPTLARSADAQAIVHRTAVLLEKQAQERALAELPRNEVRARQWKARKELHEADNIRFPYLVEKA</sequence>
<protein>
    <submittedName>
        <fullName evidence="1">Methyl-accepting chemotaxis protein</fullName>
    </submittedName>
</protein>
<gene>
    <name evidence="1" type="ORF">ZBT109_1686</name>
</gene>
<evidence type="ECO:0000313" key="1">
    <source>
        <dbReference type="EMBL" id="BBG30441.1"/>
    </source>
</evidence>
<proteinExistence type="predicted"/>
<name>A0A348HFN9_9GAMM</name>
<dbReference type="AlphaFoldDB" id="A0A348HFN9"/>
<dbReference type="Proteomes" id="UP000267342">
    <property type="component" value="Chromosome"/>
</dbReference>
<dbReference type="EMBL" id="AP018933">
    <property type="protein sequence ID" value="BBG30441.1"/>
    <property type="molecule type" value="Genomic_DNA"/>
</dbReference>
<organism evidence="1 2">
    <name type="scientific">Zymobacter palmae</name>
    <dbReference type="NCBI Taxonomy" id="33074"/>
    <lineage>
        <taxon>Bacteria</taxon>
        <taxon>Pseudomonadati</taxon>
        <taxon>Pseudomonadota</taxon>
        <taxon>Gammaproteobacteria</taxon>
        <taxon>Oceanospirillales</taxon>
        <taxon>Halomonadaceae</taxon>
        <taxon>Zymobacter group</taxon>
        <taxon>Zymobacter</taxon>
    </lineage>
</organism>
<evidence type="ECO:0000313" key="2">
    <source>
        <dbReference type="Proteomes" id="UP000267342"/>
    </source>
</evidence>
<dbReference type="RefSeq" id="WP_145984506.1">
    <property type="nucleotide sequence ID" value="NZ_AP018933.1"/>
</dbReference>
<dbReference type="KEGG" id="zpl:ZBT109_1686"/>
<keyword evidence="2" id="KW-1185">Reference proteome</keyword>